<feature type="region of interest" description="Disordered" evidence="1">
    <location>
        <begin position="1"/>
        <end position="30"/>
    </location>
</feature>
<protein>
    <submittedName>
        <fullName evidence="2">Uncharacterized protein</fullName>
    </submittedName>
</protein>
<dbReference type="Proteomes" id="UP000301309">
    <property type="component" value="Unassembled WGS sequence"/>
</dbReference>
<proteinExistence type="predicted"/>
<organism evidence="2 3">
    <name type="scientific">Streptomyces violaceusniger</name>
    <dbReference type="NCBI Taxonomy" id="68280"/>
    <lineage>
        <taxon>Bacteria</taxon>
        <taxon>Bacillati</taxon>
        <taxon>Actinomycetota</taxon>
        <taxon>Actinomycetes</taxon>
        <taxon>Kitasatosporales</taxon>
        <taxon>Streptomycetaceae</taxon>
        <taxon>Streptomyces</taxon>
        <taxon>Streptomyces violaceusniger group</taxon>
    </lineage>
</organism>
<evidence type="ECO:0000313" key="2">
    <source>
        <dbReference type="EMBL" id="GDY60578.1"/>
    </source>
</evidence>
<dbReference type="AlphaFoldDB" id="A0A4D4LQ53"/>
<feature type="compositionally biased region" description="Low complexity" evidence="1">
    <location>
        <begin position="158"/>
        <end position="180"/>
    </location>
</feature>
<feature type="compositionally biased region" description="Basic and acidic residues" evidence="1">
    <location>
        <begin position="1"/>
        <end position="16"/>
    </location>
</feature>
<sequence length="180" mass="19526">MPPKANDRFNDPDGEKFGIPTWPWRLGPDPSELATVRQLKAMGRRPGTTQKAGQLGWRRNGEDHFAALYRVDLAKPKRPMTDAMWAAVRKACAAHRTCPECKTDKGYRIPRRYGVCAPATAATPPELSPTSQARDGQPAPQPTKAIGRLPPRATSEEAAPACPRSTSASSAARAARTAAW</sequence>
<keyword evidence="3" id="KW-1185">Reference proteome</keyword>
<evidence type="ECO:0000313" key="3">
    <source>
        <dbReference type="Proteomes" id="UP000301309"/>
    </source>
</evidence>
<reference evidence="2 3" key="1">
    <citation type="journal article" date="2020" name="Int. J. Syst. Evol. Microbiol.">
        <title>Reclassification of Streptomyces castelarensis and Streptomyces sporoclivatus as later heterotypic synonyms of Streptomyces antimycoticus.</title>
        <authorList>
            <person name="Komaki H."/>
            <person name="Tamura T."/>
        </authorList>
    </citation>
    <scope>NUCLEOTIDE SEQUENCE [LARGE SCALE GENOMIC DNA]</scope>
    <source>
        <strain evidence="2 3">NBRC 13459</strain>
    </source>
</reference>
<name>A0A4D4LQ53_STRVO</name>
<comment type="caution">
    <text evidence="2">The sequence shown here is derived from an EMBL/GenBank/DDBJ whole genome shotgun (WGS) entry which is preliminary data.</text>
</comment>
<dbReference type="EMBL" id="BJHW01000003">
    <property type="protein sequence ID" value="GDY60578.1"/>
    <property type="molecule type" value="Genomic_DNA"/>
</dbReference>
<dbReference type="NCBIfam" id="NF041638">
    <property type="entry name" value="QRL_CxxC_CxxC"/>
    <property type="match status" value="1"/>
</dbReference>
<dbReference type="InterPro" id="IPR048142">
    <property type="entry name" value="QRL_CxxC_CxxC"/>
</dbReference>
<gene>
    <name evidence="2" type="ORF">SVIO_112010</name>
</gene>
<accession>A0A4D4LQ53</accession>
<evidence type="ECO:0000256" key="1">
    <source>
        <dbReference type="SAM" id="MobiDB-lite"/>
    </source>
</evidence>
<feature type="region of interest" description="Disordered" evidence="1">
    <location>
        <begin position="122"/>
        <end position="180"/>
    </location>
</feature>